<accession>A0A8J6HR89</accession>
<dbReference type="PROSITE" id="PS50188">
    <property type="entry name" value="B302_SPRY"/>
    <property type="match status" value="1"/>
</dbReference>
<dbReference type="InterPro" id="IPR035774">
    <property type="entry name" value="SPRY_RSPRY1"/>
</dbReference>
<dbReference type="InterPro" id="IPR003877">
    <property type="entry name" value="SPRY_dom"/>
</dbReference>
<keyword evidence="1" id="KW-0479">Metal-binding</keyword>
<protein>
    <recommendedName>
        <fullName evidence="9">RING finger and SPRY domain-containing protein 1</fullName>
    </recommendedName>
</protein>
<dbReference type="SUPFAM" id="SSF57850">
    <property type="entry name" value="RING/U-box"/>
    <property type="match status" value="1"/>
</dbReference>
<evidence type="ECO:0000313" key="8">
    <source>
        <dbReference type="Proteomes" id="UP000719412"/>
    </source>
</evidence>
<evidence type="ECO:0000256" key="1">
    <source>
        <dbReference type="ARBA" id="ARBA00022723"/>
    </source>
</evidence>
<gene>
    <name evidence="7" type="ORF">GEV33_002590</name>
</gene>
<dbReference type="SMART" id="SM00449">
    <property type="entry name" value="SPRY"/>
    <property type="match status" value="1"/>
</dbReference>
<dbReference type="PROSITE" id="PS50089">
    <property type="entry name" value="ZF_RING_2"/>
    <property type="match status" value="1"/>
</dbReference>
<dbReference type="CDD" id="cd12883">
    <property type="entry name" value="SPRY_RING"/>
    <property type="match status" value="1"/>
</dbReference>
<dbReference type="Pfam" id="PF13920">
    <property type="entry name" value="zf-C3HC4_3"/>
    <property type="match status" value="1"/>
</dbReference>
<dbReference type="InterPro" id="IPR043136">
    <property type="entry name" value="B30.2/SPRY_sf"/>
</dbReference>
<keyword evidence="8" id="KW-1185">Reference proteome</keyword>
<evidence type="ECO:0000256" key="3">
    <source>
        <dbReference type="ARBA" id="ARBA00022833"/>
    </source>
</evidence>
<evidence type="ECO:0008006" key="9">
    <source>
        <dbReference type="Google" id="ProtNLM"/>
    </source>
</evidence>
<dbReference type="EMBL" id="JABDTM020012645">
    <property type="protein sequence ID" value="KAH0820201.1"/>
    <property type="molecule type" value="Genomic_DNA"/>
</dbReference>
<dbReference type="SUPFAM" id="SSF48371">
    <property type="entry name" value="ARM repeat"/>
    <property type="match status" value="1"/>
</dbReference>
<dbReference type="SUPFAM" id="SSF49899">
    <property type="entry name" value="Concanavalin A-like lectins/glucanases"/>
    <property type="match status" value="1"/>
</dbReference>
<dbReference type="InterPro" id="IPR045129">
    <property type="entry name" value="RNF123/RKP/RSPRY1"/>
</dbReference>
<dbReference type="InterPro" id="IPR013083">
    <property type="entry name" value="Znf_RING/FYVE/PHD"/>
</dbReference>
<dbReference type="Pfam" id="PF00622">
    <property type="entry name" value="SPRY"/>
    <property type="match status" value="1"/>
</dbReference>
<dbReference type="GO" id="GO:0004842">
    <property type="term" value="F:ubiquitin-protein transferase activity"/>
    <property type="evidence" value="ECO:0007669"/>
    <property type="project" value="InterPro"/>
</dbReference>
<dbReference type="SMART" id="SM00184">
    <property type="entry name" value="RING"/>
    <property type="match status" value="1"/>
</dbReference>
<feature type="domain" description="B30.2/SPRY" evidence="6">
    <location>
        <begin position="277"/>
        <end position="477"/>
    </location>
</feature>
<organism evidence="7 8">
    <name type="scientific">Tenebrio molitor</name>
    <name type="common">Yellow mealworm beetle</name>
    <dbReference type="NCBI Taxonomy" id="7067"/>
    <lineage>
        <taxon>Eukaryota</taxon>
        <taxon>Metazoa</taxon>
        <taxon>Ecdysozoa</taxon>
        <taxon>Arthropoda</taxon>
        <taxon>Hexapoda</taxon>
        <taxon>Insecta</taxon>
        <taxon>Pterygota</taxon>
        <taxon>Neoptera</taxon>
        <taxon>Endopterygota</taxon>
        <taxon>Coleoptera</taxon>
        <taxon>Polyphaga</taxon>
        <taxon>Cucujiformia</taxon>
        <taxon>Tenebrionidae</taxon>
        <taxon>Tenebrio</taxon>
    </lineage>
</organism>
<dbReference type="InterPro" id="IPR016024">
    <property type="entry name" value="ARM-type_fold"/>
</dbReference>
<dbReference type="Gene3D" id="2.60.120.920">
    <property type="match status" value="1"/>
</dbReference>
<dbReference type="GO" id="GO:0005737">
    <property type="term" value="C:cytoplasm"/>
    <property type="evidence" value="ECO:0007669"/>
    <property type="project" value="TreeGrafter"/>
</dbReference>
<keyword evidence="2 4" id="KW-0863">Zinc-finger</keyword>
<feature type="domain" description="RING-type" evidence="5">
    <location>
        <begin position="521"/>
        <end position="556"/>
    </location>
</feature>
<sequence length="568" mass="63971">MGVCWCKQKEEEHDTYVPQQRHSSNNHNVTATIQPVSPVAPQYYIRVAKAPDPHLVDKLVLETLGVIATLVDNEQDPPASMLLLHNIADNEEGFIQVVKSMIKVVPLSDPLGPSIITLLLDDCPLPSKESVFKVVNMLNLSRESAVSGRSNPSRERNICVVLGCIAETLAGPRNLRILNDPMLDYLLTNLEPETDPNVVLFSLIALEKFAESSQNKSTILKRLEQIHPCQINALEKWRNETHYIKRQVGFCAQWVLDNLCTTVITPAVIFLLKKFLPVVMNNRQYSYLTVNMENINAMLNTSDVSEYLKISPDGLEARCDAYSFESVRCTAQADSGVWYYEVRIITPGVMQIGWATKNSNFLNHVGCALLSINIYSSYKFQEGYGIGDDKYSLAYDGCRKLIWYNAKSEPQNLPAWQSGDVLGCYLDLNTPQIMFSINGMRLPPCTHVFSMAQSGFFAAASFMSFQQCRFNFGAEPFKYPPPGNYSTFNEYGTLKPEDKIVMPRHIFLDELRQENITEDSCTLCYDQKASVRLIPCEHSGFCPSCASQLLECPMCRAPFELVLEEENP</sequence>
<name>A0A8J6HR89_TENMO</name>
<evidence type="ECO:0000256" key="2">
    <source>
        <dbReference type="ARBA" id="ARBA00022771"/>
    </source>
</evidence>
<evidence type="ECO:0000259" key="6">
    <source>
        <dbReference type="PROSITE" id="PS50188"/>
    </source>
</evidence>
<reference evidence="7" key="1">
    <citation type="journal article" date="2020" name="J Insects Food Feed">
        <title>The yellow mealworm (Tenebrio molitor) genome: a resource for the emerging insects as food and feed industry.</title>
        <authorList>
            <person name="Eriksson T."/>
            <person name="Andere A."/>
            <person name="Kelstrup H."/>
            <person name="Emery V."/>
            <person name="Picard C."/>
        </authorList>
    </citation>
    <scope>NUCLEOTIDE SEQUENCE</scope>
    <source>
        <strain evidence="7">Stoneville</strain>
        <tissue evidence="7">Whole head</tissue>
    </source>
</reference>
<evidence type="ECO:0000259" key="5">
    <source>
        <dbReference type="PROSITE" id="PS50089"/>
    </source>
</evidence>
<comment type="caution">
    <text evidence="7">The sequence shown here is derived from an EMBL/GenBank/DDBJ whole genome shotgun (WGS) entry which is preliminary data.</text>
</comment>
<evidence type="ECO:0000313" key="7">
    <source>
        <dbReference type="EMBL" id="KAH0820201.1"/>
    </source>
</evidence>
<dbReference type="Gene3D" id="3.30.40.10">
    <property type="entry name" value="Zinc/RING finger domain, C3HC4 (zinc finger)"/>
    <property type="match status" value="1"/>
</dbReference>
<proteinExistence type="predicted"/>
<dbReference type="GO" id="GO:0008270">
    <property type="term" value="F:zinc ion binding"/>
    <property type="evidence" value="ECO:0007669"/>
    <property type="project" value="UniProtKB-KW"/>
</dbReference>
<dbReference type="InterPro" id="IPR001870">
    <property type="entry name" value="B30.2/SPRY"/>
</dbReference>
<dbReference type="AlphaFoldDB" id="A0A8J6HR89"/>
<reference evidence="7" key="2">
    <citation type="submission" date="2021-08" db="EMBL/GenBank/DDBJ databases">
        <authorList>
            <person name="Eriksson T."/>
        </authorList>
    </citation>
    <scope>NUCLEOTIDE SEQUENCE</scope>
    <source>
        <strain evidence="7">Stoneville</strain>
        <tissue evidence="7">Whole head</tissue>
    </source>
</reference>
<evidence type="ECO:0000256" key="4">
    <source>
        <dbReference type="PROSITE-ProRule" id="PRU00175"/>
    </source>
</evidence>
<dbReference type="InterPro" id="IPR013320">
    <property type="entry name" value="ConA-like_dom_sf"/>
</dbReference>
<dbReference type="Proteomes" id="UP000719412">
    <property type="component" value="Unassembled WGS sequence"/>
</dbReference>
<dbReference type="GO" id="GO:0051603">
    <property type="term" value="P:proteolysis involved in protein catabolic process"/>
    <property type="evidence" value="ECO:0007669"/>
    <property type="project" value="TreeGrafter"/>
</dbReference>
<dbReference type="PANTHER" id="PTHR13363">
    <property type="entry name" value="RING FINGER AND SRY DOMAIN-CONTAINING"/>
    <property type="match status" value="1"/>
</dbReference>
<dbReference type="PANTHER" id="PTHR13363:SF6">
    <property type="entry name" value="RING FINGER AND SPRY DOMAIN-CONTAINING PROTEIN 1"/>
    <property type="match status" value="1"/>
</dbReference>
<dbReference type="InterPro" id="IPR001841">
    <property type="entry name" value="Znf_RING"/>
</dbReference>
<keyword evidence="3" id="KW-0862">Zinc</keyword>